<comment type="caution">
    <text evidence="6">The sequence shown here is derived from an EMBL/GenBank/DDBJ whole genome shotgun (WGS) entry which is preliminary data.</text>
</comment>
<dbReference type="HAMAP" id="MF_00142">
    <property type="entry name" value="CyaY"/>
    <property type="match status" value="1"/>
</dbReference>
<keyword evidence="3 4" id="KW-0408">Iron</keyword>
<dbReference type="InterPro" id="IPR047584">
    <property type="entry name" value="CyaY"/>
</dbReference>
<dbReference type="SMART" id="SM01219">
    <property type="entry name" value="Frataxin_Cyay"/>
    <property type="match status" value="1"/>
</dbReference>
<dbReference type="GO" id="GO:0008198">
    <property type="term" value="F:ferrous iron binding"/>
    <property type="evidence" value="ECO:0007669"/>
    <property type="project" value="TreeGrafter"/>
</dbReference>
<dbReference type="EMBL" id="AAOW01000001">
    <property type="protein sequence ID" value="EAR62863.1"/>
    <property type="molecule type" value="Genomic_DNA"/>
</dbReference>
<dbReference type="OrthoDB" id="285675at2"/>
<dbReference type="GO" id="GO:0008199">
    <property type="term" value="F:ferric iron binding"/>
    <property type="evidence" value="ECO:0007669"/>
    <property type="project" value="InterPro"/>
</dbReference>
<dbReference type="Proteomes" id="UP000002171">
    <property type="component" value="Unassembled WGS sequence"/>
</dbReference>
<dbReference type="Gene3D" id="3.30.920.10">
    <property type="entry name" value="Frataxin/CyaY"/>
    <property type="match status" value="1"/>
</dbReference>
<evidence type="ECO:0000313" key="7">
    <source>
        <dbReference type="Proteomes" id="UP000002171"/>
    </source>
</evidence>
<dbReference type="GO" id="GO:0005829">
    <property type="term" value="C:cytosol"/>
    <property type="evidence" value="ECO:0007669"/>
    <property type="project" value="TreeGrafter"/>
</dbReference>
<evidence type="ECO:0000256" key="4">
    <source>
        <dbReference type="HAMAP-Rule" id="MF_00142"/>
    </source>
</evidence>
<dbReference type="PANTHER" id="PTHR16821">
    <property type="entry name" value="FRATAXIN"/>
    <property type="match status" value="1"/>
</dbReference>
<name>A0A7U8GTZ7_NEPCE</name>
<dbReference type="GO" id="GO:0016226">
    <property type="term" value="P:iron-sulfur cluster assembly"/>
    <property type="evidence" value="ECO:0007669"/>
    <property type="project" value="UniProtKB-UniRule"/>
</dbReference>
<evidence type="ECO:0000256" key="5">
    <source>
        <dbReference type="SAM" id="Coils"/>
    </source>
</evidence>
<evidence type="ECO:0000313" key="6">
    <source>
        <dbReference type="EMBL" id="EAR62863.1"/>
    </source>
</evidence>
<protein>
    <recommendedName>
        <fullName evidence="4">Iron-sulfur cluster assembly protein CyaY</fullName>
    </recommendedName>
</protein>
<keyword evidence="5" id="KW-0175">Coiled coil</keyword>
<dbReference type="PANTHER" id="PTHR16821:SF2">
    <property type="entry name" value="FRATAXIN, MITOCHONDRIAL"/>
    <property type="match status" value="1"/>
</dbReference>
<gene>
    <name evidence="4" type="primary">cyaY</name>
    <name evidence="6" type="ORF">MED92_07086</name>
</gene>
<organism evidence="6 7">
    <name type="scientific">Neptuniibacter caesariensis</name>
    <dbReference type="NCBI Taxonomy" id="207954"/>
    <lineage>
        <taxon>Bacteria</taxon>
        <taxon>Pseudomonadati</taxon>
        <taxon>Pseudomonadota</taxon>
        <taxon>Gammaproteobacteria</taxon>
        <taxon>Oceanospirillales</taxon>
        <taxon>Oceanospirillaceae</taxon>
        <taxon>Neptuniibacter</taxon>
    </lineage>
</organism>
<dbReference type="PROSITE" id="PS50810">
    <property type="entry name" value="FRATAXIN_2"/>
    <property type="match status" value="1"/>
</dbReference>
<dbReference type="AlphaFoldDB" id="A0A7U8GTZ7"/>
<dbReference type="NCBIfam" id="TIGR03421">
    <property type="entry name" value="FeS_CyaY"/>
    <property type="match status" value="1"/>
</dbReference>
<dbReference type="SUPFAM" id="SSF55387">
    <property type="entry name" value="Frataxin/Nqo15-like"/>
    <property type="match status" value="1"/>
</dbReference>
<dbReference type="RefSeq" id="WP_007021881.1">
    <property type="nucleotide sequence ID" value="NZ_CH724126.1"/>
</dbReference>
<keyword evidence="2 4" id="KW-0479">Metal-binding</keyword>
<accession>A0A7U8GTZ7</accession>
<keyword evidence="7" id="KW-1185">Reference proteome</keyword>
<dbReference type="InterPro" id="IPR002908">
    <property type="entry name" value="Frataxin/CyaY"/>
</dbReference>
<comment type="similarity">
    <text evidence="1 4">Belongs to the frataxin family.</text>
</comment>
<comment type="function">
    <text evidence="4">Involved in iron-sulfur (Fe-S) cluster assembly. May act as a regulator of Fe-S biogenesis.</text>
</comment>
<proteinExistence type="inferred from homology"/>
<dbReference type="Pfam" id="PF01491">
    <property type="entry name" value="Frataxin_Cyay"/>
    <property type="match status" value="1"/>
</dbReference>
<sequence>MTETEFNDLVDLTLDQIEERLDDAETDIDAQLGGGILTIICENRTQLIFTRQTPVKQLWLATKGGGFHFNYDQAAESWVLDSDGQRLDQFLTAAYREQAGEELTFDLTGA</sequence>
<dbReference type="InterPro" id="IPR036524">
    <property type="entry name" value="Frataxin/CyaY_sf"/>
</dbReference>
<feature type="coiled-coil region" evidence="5">
    <location>
        <begin position="7"/>
        <end position="34"/>
    </location>
</feature>
<evidence type="ECO:0000256" key="3">
    <source>
        <dbReference type="ARBA" id="ARBA00023004"/>
    </source>
</evidence>
<evidence type="ECO:0000256" key="2">
    <source>
        <dbReference type="ARBA" id="ARBA00022723"/>
    </source>
</evidence>
<evidence type="ECO:0000256" key="1">
    <source>
        <dbReference type="ARBA" id="ARBA00008183"/>
    </source>
</evidence>
<reference evidence="6 7" key="1">
    <citation type="submission" date="2006-02" db="EMBL/GenBank/DDBJ databases">
        <authorList>
            <person name="Pinhassi J."/>
            <person name="Pedros-Alio C."/>
            <person name="Ferriera S."/>
            <person name="Johnson J."/>
            <person name="Kravitz S."/>
            <person name="Halpern A."/>
            <person name="Remington K."/>
            <person name="Beeson K."/>
            <person name="Tran B."/>
            <person name="Rogers Y.-H."/>
            <person name="Friedman R."/>
            <person name="Venter J.C."/>
        </authorList>
    </citation>
    <scope>NUCLEOTIDE SEQUENCE [LARGE SCALE GENOMIC DNA]</scope>
    <source>
        <strain evidence="6 7">MED92</strain>
    </source>
</reference>